<evidence type="ECO:0000256" key="2">
    <source>
        <dbReference type="RuleBase" id="RU003707"/>
    </source>
</evidence>
<dbReference type="OrthoDB" id="9775794at2"/>
<dbReference type="InterPro" id="IPR029045">
    <property type="entry name" value="ClpP/crotonase-like_dom_sf"/>
</dbReference>
<organism evidence="3 4">
    <name type="scientific">Aquisalibacillus elongatus</name>
    <dbReference type="NCBI Taxonomy" id="485577"/>
    <lineage>
        <taxon>Bacteria</taxon>
        <taxon>Bacillati</taxon>
        <taxon>Bacillota</taxon>
        <taxon>Bacilli</taxon>
        <taxon>Bacillales</taxon>
        <taxon>Bacillaceae</taxon>
        <taxon>Aquisalibacillus</taxon>
    </lineage>
</organism>
<dbReference type="InterPro" id="IPR018376">
    <property type="entry name" value="Enoyl-CoA_hyd/isom_CS"/>
</dbReference>
<dbReference type="RefSeq" id="WP_124220195.1">
    <property type="nucleotide sequence ID" value="NZ_RKRF01000007.1"/>
</dbReference>
<protein>
    <submittedName>
        <fullName evidence="3">Enoyl-CoA hydratase/carnithine racemase</fullName>
    </submittedName>
</protein>
<dbReference type="InterPro" id="IPR001753">
    <property type="entry name" value="Enoyl-CoA_hydra/iso"/>
</dbReference>
<name>A0A3N5BEF6_9BACI</name>
<dbReference type="Proteomes" id="UP000276443">
    <property type="component" value="Unassembled WGS sequence"/>
</dbReference>
<gene>
    <name evidence="3" type="ORF">EDC24_0982</name>
</gene>
<dbReference type="PANTHER" id="PTHR11941">
    <property type="entry name" value="ENOYL-COA HYDRATASE-RELATED"/>
    <property type="match status" value="1"/>
</dbReference>
<dbReference type="Gene3D" id="3.90.226.10">
    <property type="entry name" value="2-enoyl-CoA Hydratase, Chain A, domain 1"/>
    <property type="match status" value="1"/>
</dbReference>
<dbReference type="PANTHER" id="PTHR11941:SF54">
    <property type="entry name" value="ENOYL-COA HYDRATASE, MITOCHONDRIAL"/>
    <property type="match status" value="1"/>
</dbReference>
<accession>A0A3N5BEF6</accession>
<comment type="caution">
    <text evidence="3">The sequence shown here is derived from an EMBL/GenBank/DDBJ whole genome shotgun (WGS) entry which is preliminary data.</text>
</comment>
<dbReference type="SUPFAM" id="SSF52096">
    <property type="entry name" value="ClpP/crotonase"/>
    <property type="match status" value="1"/>
</dbReference>
<sequence>MEEVKLERSSKGFAILTLNRPNKLNAISTNMVKELKGKLDQLKDEPLKFLVITGSGNKAFCAGGDLNEFHGELTQKEAYQLLSPMKETLYQLATLPFPTIAWLNGIARGGGLELASACDFRFVSREGTYGFVQGKLGISTGWGGGTLLNERITPEKAFLWLIEADLKSPTELKDIGFVEKILFDVELTENHEAISSFTERSVEQMHLWKKQRLNKIDVQHLKEQMEDEVLACSYLWVSEEHQVAVHQFLNKNSK</sequence>
<dbReference type="AlphaFoldDB" id="A0A3N5BEF6"/>
<dbReference type="CDD" id="cd06558">
    <property type="entry name" value="crotonase-like"/>
    <property type="match status" value="1"/>
</dbReference>
<dbReference type="Pfam" id="PF00378">
    <property type="entry name" value="ECH_1"/>
    <property type="match status" value="1"/>
</dbReference>
<proteinExistence type="inferred from homology"/>
<dbReference type="GO" id="GO:0003824">
    <property type="term" value="F:catalytic activity"/>
    <property type="evidence" value="ECO:0007669"/>
    <property type="project" value="InterPro"/>
</dbReference>
<dbReference type="GO" id="GO:0006635">
    <property type="term" value="P:fatty acid beta-oxidation"/>
    <property type="evidence" value="ECO:0007669"/>
    <property type="project" value="TreeGrafter"/>
</dbReference>
<reference evidence="3 4" key="1">
    <citation type="submission" date="2018-11" db="EMBL/GenBank/DDBJ databases">
        <title>Genomic Encyclopedia of Type Strains, Phase IV (KMG-IV): sequencing the most valuable type-strain genomes for metagenomic binning, comparative biology and taxonomic classification.</title>
        <authorList>
            <person name="Goeker M."/>
        </authorList>
    </citation>
    <scope>NUCLEOTIDE SEQUENCE [LARGE SCALE GENOMIC DNA]</scope>
    <source>
        <strain evidence="3 4">DSM 18090</strain>
    </source>
</reference>
<dbReference type="PROSITE" id="PS00166">
    <property type="entry name" value="ENOYL_COA_HYDRATASE"/>
    <property type="match status" value="1"/>
</dbReference>
<comment type="similarity">
    <text evidence="1 2">Belongs to the enoyl-CoA hydratase/isomerase family.</text>
</comment>
<evidence type="ECO:0000256" key="1">
    <source>
        <dbReference type="ARBA" id="ARBA00005254"/>
    </source>
</evidence>
<dbReference type="EMBL" id="RKRF01000007">
    <property type="protein sequence ID" value="RPF56094.1"/>
    <property type="molecule type" value="Genomic_DNA"/>
</dbReference>
<keyword evidence="4" id="KW-1185">Reference proteome</keyword>
<evidence type="ECO:0000313" key="4">
    <source>
        <dbReference type="Proteomes" id="UP000276443"/>
    </source>
</evidence>
<evidence type="ECO:0000313" key="3">
    <source>
        <dbReference type="EMBL" id="RPF56094.1"/>
    </source>
</evidence>